<comment type="caution">
    <text evidence="1">The sequence shown here is derived from an EMBL/GenBank/DDBJ whole genome shotgun (WGS) entry which is preliminary data.</text>
</comment>
<organism evidence="1 2">
    <name type="scientific">Halocatena pleomorpha</name>
    <dbReference type="NCBI Taxonomy" id="1785090"/>
    <lineage>
        <taxon>Archaea</taxon>
        <taxon>Methanobacteriati</taxon>
        <taxon>Methanobacteriota</taxon>
        <taxon>Stenosarchaea group</taxon>
        <taxon>Halobacteria</taxon>
        <taxon>Halobacteriales</taxon>
        <taxon>Natronomonadaceae</taxon>
        <taxon>Halocatena</taxon>
    </lineage>
</organism>
<protein>
    <submittedName>
        <fullName evidence="1">Uncharacterized protein</fullName>
    </submittedName>
</protein>
<dbReference type="EMBL" id="RRCH01000002">
    <property type="protein sequence ID" value="RRJ34050.1"/>
    <property type="molecule type" value="Genomic_DNA"/>
</dbReference>
<sequence length="64" mass="7068">MRRRSQSGLNEALAYWENTSFRGVGEVSSHTAVSVCRVGAVLYFSNFVASKPSRLARVSVERCS</sequence>
<evidence type="ECO:0000313" key="2">
    <source>
        <dbReference type="Proteomes" id="UP000282322"/>
    </source>
</evidence>
<evidence type="ECO:0000313" key="1">
    <source>
        <dbReference type="EMBL" id="RRJ34050.1"/>
    </source>
</evidence>
<gene>
    <name evidence="1" type="ORF">EIK79_00640</name>
</gene>
<proteinExistence type="predicted"/>
<dbReference type="Proteomes" id="UP000282322">
    <property type="component" value="Unassembled WGS sequence"/>
</dbReference>
<dbReference type="RefSeq" id="WP_124953220.1">
    <property type="nucleotide sequence ID" value="NZ_RRCH01000002.1"/>
</dbReference>
<keyword evidence="2" id="KW-1185">Reference proteome</keyword>
<name>A0A3P3RME7_9EURY</name>
<accession>A0A3P3RME7</accession>
<reference evidence="1 2" key="1">
    <citation type="submission" date="2018-11" db="EMBL/GenBank/DDBJ databases">
        <title>Taxonoimc description of Halomarina strain SPP-AMP-1.</title>
        <authorList>
            <person name="Pal Y."/>
            <person name="Srinivasana K."/>
            <person name="Verma A."/>
            <person name="Kumar P."/>
        </authorList>
    </citation>
    <scope>NUCLEOTIDE SEQUENCE [LARGE SCALE GENOMIC DNA]</scope>
    <source>
        <strain evidence="1 2">SPP-AMP-1</strain>
    </source>
</reference>
<dbReference type="AlphaFoldDB" id="A0A3P3RME7"/>